<evidence type="ECO:0000256" key="4">
    <source>
        <dbReference type="ARBA" id="ARBA00022490"/>
    </source>
</evidence>
<evidence type="ECO:0000256" key="5">
    <source>
        <dbReference type="ARBA" id="ARBA00022603"/>
    </source>
</evidence>
<evidence type="ECO:0000256" key="7">
    <source>
        <dbReference type="ARBA" id="ARBA00022691"/>
    </source>
</evidence>
<evidence type="ECO:0000256" key="6">
    <source>
        <dbReference type="ARBA" id="ARBA00022679"/>
    </source>
</evidence>
<dbReference type="Pfam" id="PF01135">
    <property type="entry name" value="PCMT"/>
    <property type="match status" value="1"/>
</dbReference>
<reference evidence="8" key="1">
    <citation type="journal article" date="2015" name="Nature">
        <title>Complex archaea that bridge the gap between prokaryotes and eukaryotes.</title>
        <authorList>
            <person name="Spang A."/>
            <person name="Saw J.H."/>
            <person name="Jorgensen S.L."/>
            <person name="Zaremba-Niedzwiedzka K."/>
            <person name="Martijn J."/>
            <person name="Lind A.E."/>
            <person name="van Eijk R."/>
            <person name="Schleper C."/>
            <person name="Guy L."/>
            <person name="Ettema T.J."/>
        </authorList>
    </citation>
    <scope>NUCLEOTIDE SEQUENCE</scope>
</reference>
<dbReference type="NCBIfam" id="TIGR00080">
    <property type="entry name" value="pimt"/>
    <property type="match status" value="1"/>
</dbReference>
<dbReference type="AlphaFoldDB" id="A0A0F9HEG8"/>
<dbReference type="GO" id="GO:0005737">
    <property type="term" value="C:cytoplasm"/>
    <property type="evidence" value="ECO:0007669"/>
    <property type="project" value="UniProtKB-SubCell"/>
</dbReference>
<keyword evidence="4" id="KW-0963">Cytoplasm</keyword>
<sequence>MFRKKYLKLILILPCFLVLIQTAGADYKKEREKLVQEHIVKDGIKDPEVIKSMLTVPREEFVPDNLKKMAYLDKPLPIGYGQTISQPYIVALMTELLRLDKNDKVLEIGTGSGYQAAVLGTIVDNVYTVEIIKPLGIKAKKLFKRLGYSNISAKIDDGYFGWEEHAPYDAIIVTAAADHIPPPLIKQLKKGGRMCIPVGQPYFAQVLKLLEKDEEGKIFIHDILPVIFVPLTREIQN</sequence>
<dbReference type="InterPro" id="IPR000682">
    <property type="entry name" value="PCMT"/>
</dbReference>
<name>A0A0F9HEG8_9ZZZZ</name>
<dbReference type="PROSITE" id="PS01279">
    <property type="entry name" value="PCMT"/>
    <property type="match status" value="1"/>
</dbReference>
<comment type="subcellular location">
    <subcellularLocation>
        <location evidence="1">Cytoplasm</location>
    </subcellularLocation>
</comment>
<evidence type="ECO:0000313" key="8">
    <source>
        <dbReference type="EMBL" id="KKL73482.1"/>
    </source>
</evidence>
<dbReference type="Gene3D" id="3.40.50.150">
    <property type="entry name" value="Vaccinia Virus protein VP39"/>
    <property type="match status" value="1"/>
</dbReference>
<dbReference type="EMBL" id="LAZR01024944">
    <property type="protein sequence ID" value="KKL73482.1"/>
    <property type="molecule type" value="Genomic_DNA"/>
</dbReference>
<comment type="caution">
    <text evidence="8">The sequence shown here is derived from an EMBL/GenBank/DDBJ whole genome shotgun (WGS) entry which is preliminary data.</text>
</comment>
<accession>A0A0F9HEG8</accession>
<dbReference type="InterPro" id="IPR029063">
    <property type="entry name" value="SAM-dependent_MTases_sf"/>
</dbReference>
<evidence type="ECO:0000256" key="3">
    <source>
        <dbReference type="ARBA" id="ARBA00011890"/>
    </source>
</evidence>
<dbReference type="PANTHER" id="PTHR11579:SF0">
    <property type="entry name" value="PROTEIN-L-ISOASPARTATE(D-ASPARTATE) O-METHYLTRANSFERASE"/>
    <property type="match status" value="1"/>
</dbReference>
<comment type="similarity">
    <text evidence="2">Belongs to the methyltransferase superfamily. L-isoaspartyl/D-aspartyl protein methyltransferase family.</text>
</comment>
<dbReference type="FunFam" id="3.40.50.150:FF:000010">
    <property type="entry name" value="Protein-L-isoaspartate O-methyltransferase"/>
    <property type="match status" value="1"/>
</dbReference>
<dbReference type="EC" id="2.1.1.77" evidence="3"/>
<keyword evidence="5" id="KW-0489">Methyltransferase</keyword>
<dbReference type="CDD" id="cd02440">
    <property type="entry name" value="AdoMet_MTases"/>
    <property type="match status" value="1"/>
</dbReference>
<keyword evidence="7" id="KW-0949">S-adenosyl-L-methionine</keyword>
<evidence type="ECO:0000256" key="2">
    <source>
        <dbReference type="ARBA" id="ARBA00005369"/>
    </source>
</evidence>
<keyword evidence="6" id="KW-0808">Transferase</keyword>
<dbReference type="SUPFAM" id="SSF53335">
    <property type="entry name" value="S-adenosyl-L-methionine-dependent methyltransferases"/>
    <property type="match status" value="1"/>
</dbReference>
<dbReference type="PANTHER" id="PTHR11579">
    <property type="entry name" value="PROTEIN-L-ISOASPARTATE O-METHYLTRANSFERASE"/>
    <property type="match status" value="1"/>
</dbReference>
<proteinExistence type="inferred from homology"/>
<evidence type="ECO:0000256" key="1">
    <source>
        <dbReference type="ARBA" id="ARBA00004496"/>
    </source>
</evidence>
<dbReference type="GO" id="GO:0032259">
    <property type="term" value="P:methylation"/>
    <property type="evidence" value="ECO:0007669"/>
    <property type="project" value="UniProtKB-KW"/>
</dbReference>
<organism evidence="8">
    <name type="scientific">marine sediment metagenome</name>
    <dbReference type="NCBI Taxonomy" id="412755"/>
    <lineage>
        <taxon>unclassified sequences</taxon>
        <taxon>metagenomes</taxon>
        <taxon>ecological metagenomes</taxon>
    </lineage>
</organism>
<dbReference type="NCBIfam" id="NF001453">
    <property type="entry name" value="PRK00312.1"/>
    <property type="match status" value="1"/>
</dbReference>
<dbReference type="HAMAP" id="MF_00090">
    <property type="entry name" value="PIMT"/>
    <property type="match status" value="1"/>
</dbReference>
<protein>
    <recommendedName>
        <fullName evidence="3">protein-L-isoaspartate(D-aspartate) O-methyltransferase</fullName>
        <ecNumber evidence="3">2.1.1.77</ecNumber>
    </recommendedName>
</protein>
<gene>
    <name evidence="8" type="ORF">LCGC14_2074440</name>
</gene>
<dbReference type="GO" id="GO:0004719">
    <property type="term" value="F:protein-L-isoaspartate (D-aspartate) O-methyltransferase activity"/>
    <property type="evidence" value="ECO:0007669"/>
    <property type="project" value="UniProtKB-EC"/>
</dbReference>